<proteinExistence type="predicted"/>
<name>F7NHJ7_9FIRM</name>
<sequence>MLIQNSYTTDKSIAVVDVEETLQDVSIPQNTVGKVEIDFDHRFNFYGYKVVNDKKKVFCVGQDCDPLSGKIIFHIYNTENGAESVTPIRRRFLGIGNVFDIM</sequence>
<protein>
    <submittedName>
        <fullName evidence="1">Uncharacterized protein</fullName>
    </submittedName>
</protein>
<reference evidence="1 2" key="1">
    <citation type="journal article" date="2011" name="EMBO J.">
        <title>Structural diversity of bacterial flagellar motors.</title>
        <authorList>
            <person name="Chen S."/>
            <person name="Beeby M."/>
            <person name="Murphy G.E."/>
            <person name="Leadbetter J.R."/>
            <person name="Hendrixson D.R."/>
            <person name="Briegel A."/>
            <person name="Li Z."/>
            <person name="Shi J."/>
            <person name="Tocheva E.I."/>
            <person name="Muller A."/>
            <person name="Dobro M.J."/>
            <person name="Jensen G.J."/>
        </authorList>
    </citation>
    <scope>NUCLEOTIDE SEQUENCE [LARGE SCALE GENOMIC DNA]</scope>
    <source>
        <strain evidence="1 2">DSM 6540</strain>
    </source>
</reference>
<evidence type="ECO:0000313" key="2">
    <source>
        <dbReference type="Proteomes" id="UP000003240"/>
    </source>
</evidence>
<dbReference type="RefSeq" id="WP_004094367.1">
    <property type="nucleotide sequence ID" value="NZ_AFGF01000055.1"/>
</dbReference>
<gene>
    <name evidence="1" type="ORF">ALO_07723</name>
</gene>
<dbReference type="EMBL" id="AFGF01000055">
    <property type="protein sequence ID" value="EGO64487.1"/>
    <property type="molecule type" value="Genomic_DNA"/>
</dbReference>
<dbReference type="AlphaFoldDB" id="F7NHJ7"/>
<keyword evidence="2" id="KW-1185">Reference proteome</keyword>
<accession>F7NHJ7</accession>
<dbReference type="Proteomes" id="UP000003240">
    <property type="component" value="Unassembled WGS sequence"/>
</dbReference>
<dbReference type="STRING" id="1009370.ALO_07723"/>
<organism evidence="1 2">
    <name type="scientific">Acetonema longum DSM 6540</name>
    <dbReference type="NCBI Taxonomy" id="1009370"/>
    <lineage>
        <taxon>Bacteria</taxon>
        <taxon>Bacillati</taxon>
        <taxon>Bacillota</taxon>
        <taxon>Negativicutes</taxon>
        <taxon>Acetonemataceae</taxon>
        <taxon>Acetonema</taxon>
    </lineage>
</organism>
<evidence type="ECO:0000313" key="1">
    <source>
        <dbReference type="EMBL" id="EGO64487.1"/>
    </source>
</evidence>
<comment type="caution">
    <text evidence="1">The sequence shown here is derived from an EMBL/GenBank/DDBJ whole genome shotgun (WGS) entry which is preliminary data.</text>
</comment>